<protein>
    <submittedName>
        <fullName evidence="2">Uncharacterized protein</fullName>
    </submittedName>
</protein>
<evidence type="ECO:0000313" key="2">
    <source>
        <dbReference type="EMBL" id="KAG9335292.1"/>
    </source>
</evidence>
<evidence type="ECO:0000313" key="3">
    <source>
        <dbReference type="Proteomes" id="UP000824540"/>
    </source>
</evidence>
<dbReference type="AlphaFoldDB" id="A0A8T2NC64"/>
<proteinExistence type="predicted"/>
<sequence length="75" mass="8267">MLPPTARAREGESERTTRWTLWTPALIQMPPGERGRLDYLRGTRPRLGQTPQRLGLFSNRGPTPAPGLCSGPTPS</sequence>
<keyword evidence="3" id="KW-1185">Reference proteome</keyword>
<name>A0A8T2NC64_9TELE</name>
<evidence type="ECO:0000256" key="1">
    <source>
        <dbReference type="SAM" id="MobiDB-lite"/>
    </source>
</evidence>
<feature type="region of interest" description="Disordered" evidence="1">
    <location>
        <begin position="43"/>
        <end position="75"/>
    </location>
</feature>
<reference evidence="2" key="1">
    <citation type="thesis" date="2021" institute="BYU ScholarsArchive" country="Provo, UT, USA">
        <title>Applications of and Algorithms for Genome Assembly and Genomic Analyses with an Emphasis on Marine Teleosts.</title>
        <authorList>
            <person name="Pickett B.D."/>
        </authorList>
    </citation>
    <scope>NUCLEOTIDE SEQUENCE</scope>
    <source>
        <strain evidence="2">HI-2016</strain>
    </source>
</reference>
<organism evidence="2 3">
    <name type="scientific">Albula glossodonta</name>
    <name type="common">roundjaw bonefish</name>
    <dbReference type="NCBI Taxonomy" id="121402"/>
    <lineage>
        <taxon>Eukaryota</taxon>
        <taxon>Metazoa</taxon>
        <taxon>Chordata</taxon>
        <taxon>Craniata</taxon>
        <taxon>Vertebrata</taxon>
        <taxon>Euteleostomi</taxon>
        <taxon>Actinopterygii</taxon>
        <taxon>Neopterygii</taxon>
        <taxon>Teleostei</taxon>
        <taxon>Albuliformes</taxon>
        <taxon>Albulidae</taxon>
        <taxon>Albula</taxon>
    </lineage>
</organism>
<dbReference type="Proteomes" id="UP000824540">
    <property type="component" value="Unassembled WGS sequence"/>
</dbReference>
<gene>
    <name evidence="2" type="ORF">JZ751_005396</name>
</gene>
<dbReference type="EMBL" id="JAFBMS010000124">
    <property type="protein sequence ID" value="KAG9335292.1"/>
    <property type="molecule type" value="Genomic_DNA"/>
</dbReference>
<comment type="caution">
    <text evidence="2">The sequence shown here is derived from an EMBL/GenBank/DDBJ whole genome shotgun (WGS) entry which is preliminary data.</text>
</comment>
<accession>A0A8T2NC64</accession>